<dbReference type="PANTHER" id="PTHR23245">
    <property type="entry name" value="TRNA METHYLTRANSFERASE"/>
    <property type="match status" value="1"/>
</dbReference>
<dbReference type="GO" id="GO:0031591">
    <property type="term" value="P:wybutosine biosynthetic process"/>
    <property type="evidence" value="ECO:0007669"/>
    <property type="project" value="TreeGrafter"/>
</dbReference>
<dbReference type="PANTHER" id="PTHR23245:SF25">
    <property type="entry name" value="TRNA WYBUTOSINE-SYNTHESIZING PROTEIN 2 HOMOLOG"/>
    <property type="match status" value="1"/>
</dbReference>
<dbReference type="Pfam" id="PF02676">
    <property type="entry name" value="TYW3"/>
    <property type="match status" value="1"/>
</dbReference>
<evidence type="ECO:0000256" key="4">
    <source>
        <dbReference type="ARBA" id="ARBA00022691"/>
    </source>
</evidence>
<evidence type="ECO:0000256" key="6">
    <source>
        <dbReference type="ARBA" id="ARBA00049202"/>
    </source>
</evidence>
<sequence>MSNFDQRKASTLASLHAADRSRKGSVDAPIAALIKLINSHRDLVSLSSCSGRISVFGEPCEETRAQGLKGGTWAFASHGIVAAEDLLPAINEASSSCSQLVFRFEPFILAAECRDAATALALVACARSCGFRESGVTGAKRAIAGIRCSLRLEVPITNEGKLLVSESYIRHLVQLAITKQRTNWERIDRFTAAFAKQFLHTALPSTTGSDTIHQGSEHVKPGQLAWQQLHLQGPAAEEVKRWAGNDFLYSYNHRGPSAWQRLDLLSGPGPRYRHSAIAWQGLMVIFGGTDGKQAFNDVWLLDANLSTWSRQRHAGKAPAPRCSHAAALSGDRMFVHGGTAGFGTVFADLFALHLPTGAWTEIDAGPRPAPCCFSHTLTAAAGLLVSCTGPASIIPVTYHDSRRRGSLLCPARQLQQAMEQLLAAKGVSTDQLPRLLQELPPKWEKLGDLALVPADCMTSPEWHELGQQCWEVVAVALGVTRLARQARIAATGTRDSQAQLLLGPDAWVRHRENGVTFLLDACACMFSSGNVTERARMGQLQCGGEVVVDLFAGIGYYTLPILVHAGASFVHACEWNPAAQAALQKGLTANGVNGRCRVLAGDCRELAPKGVAHRVLLGLLPCSRTGWEAAVAALQPSGGWVHIHGNVNCKHCSPREWAAQAVAQIEKIACNLGRRWQVHWHHVERVKSFAPHILHVVVDMQCRPA</sequence>
<protein>
    <recommendedName>
        <fullName evidence="8">SAM-dependent methyltransferase TRM5/TYW2-type domain-containing protein</fullName>
    </recommendedName>
</protein>
<accession>A0AAW1P1P7</accession>
<name>A0AAW1P1P7_9CHLO</name>
<keyword evidence="5" id="KW-0819">tRNA processing</keyword>
<dbReference type="SUPFAM" id="SSF111278">
    <property type="entry name" value="SSo0622-like"/>
    <property type="match status" value="1"/>
</dbReference>
<feature type="domain" description="SAM-dependent methyltransferase TRM5/TYW2-type" evidence="8">
    <location>
        <begin position="443"/>
        <end position="704"/>
    </location>
</feature>
<dbReference type="InterPro" id="IPR015915">
    <property type="entry name" value="Kelch-typ_b-propeller"/>
</dbReference>
<dbReference type="AlphaFoldDB" id="A0AAW1P1P7"/>
<dbReference type="CDD" id="cd02440">
    <property type="entry name" value="AdoMet_MTases"/>
    <property type="match status" value="1"/>
</dbReference>
<evidence type="ECO:0000256" key="2">
    <source>
        <dbReference type="ARBA" id="ARBA00022603"/>
    </source>
</evidence>
<dbReference type="InterPro" id="IPR029063">
    <property type="entry name" value="SAM-dependent_MTases_sf"/>
</dbReference>
<dbReference type="Gene3D" id="3.30.300.110">
    <property type="entry name" value="Met-10+ protein-like domains"/>
    <property type="match status" value="1"/>
</dbReference>
<evidence type="ECO:0000256" key="7">
    <source>
        <dbReference type="ARBA" id="ARBA00049400"/>
    </source>
</evidence>
<organism evidence="9 10">
    <name type="scientific">Symbiochloris irregularis</name>
    <dbReference type="NCBI Taxonomy" id="706552"/>
    <lineage>
        <taxon>Eukaryota</taxon>
        <taxon>Viridiplantae</taxon>
        <taxon>Chlorophyta</taxon>
        <taxon>core chlorophytes</taxon>
        <taxon>Trebouxiophyceae</taxon>
        <taxon>Trebouxiales</taxon>
        <taxon>Trebouxiaceae</taxon>
        <taxon>Symbiochloris</taxon>
    </lineage>
</organism>
<evidence type="ECO:0000259" key="8">
    <source>
        <dbReference type="PROSITE" id="PS51684"/>
    </source>
</evidence>
<dbReference type="InterPro" id="IPR036602">
    <property type="entry name" value="tRNA_yW-synthesising-like_sf"/>
</dbReference>
<reference evidence="9 10" key="1">
    <citation type="journal article" date="2024" name="Nat. Commun.">
        <title>Phylogenomics reveals the evolutionary origins of lichenization in chlorophyte algae.</title>
        <authorList>
            <person name="Puginier C."/>
            <person name="Libourel C."/>
            <person name="Otte J."/>
            <person name="Skaloud P."/>
            <person name="Haon M."/>
            <person name="Grisel S."/>
            <person name="Petersen M."/>
            <person name="Berrin J.G."/>
            <person name="Delaux P.M."/>
            <person name="Dal Grande F."/>
            <person name="Keller J."/>
        </authorList>
    </citation>
    <scope>NUCLEOTIDE SEQUENCE [LARGE SCALE GENOMIC DNA]</scope>
    <source>
        <strain evidence="9 10">SAG 2036</strain>
    </source>
</reference>
<evidence type="ECO:0000256" key="3">
    <source>
        <dbReference type="ARBA" id="ARBA00022679"/>
    </source>
</evidence>
<comment type="pathway">
    <text evidence="1">tRNA modification; wybutosine-tRNA(Phe) biosynthesis.</text>
</comment>
<dbReference type="Proteomes" id="UP001465755">
    <property type="component" value="Unassembled WGS sequence"/>
</dbReference>
<keyword evidence="2" id="KW-0489">Methyltransferase</keyword>
<dbReference type="GO" id="GO:0102522">
    <property type="term" value="F:tRNA 4-demethylwyosine alpha-amino-alpha-carboxypropyltransferase activity"/>
    <property type="evidence" value="ECO:0007669"/>
    <property type="project" value="UniProtKB-EC"/>
</dbReference>
<dbReference type="InterPro" id="IPR030382">
    <property type="entry name" value="MeTrfase_TRM5/TYW2"/>
</dbReference>
<evidence type="ECO:0000313" key="9">
    <source>
        <dbReference type="EMBL" id="KAK9803237.1"/>
    </source>
</evidence>
<dbReference type="Pfam" id="PF02475">
    <property type="entry name" value="TRM5-TYW2_MTfase"/>
    <property type="match status" value="1"/>
</dbReference>
<dbReference type="InterPro" id="IPR003827">
    <property type="entry name" value="tRNA_yW-synthesising"/>
</dbReference>
<evidence type="ECO:0000256" key="1">
    <source>
        <dbReference type="ARBA" id="ARBA00004797"/>
    </source>
</evidence>
<dbReference type="SUPFAM" id="SSF117281">
    <property type="entry name" value="Kelch motif"/>
    <property type="match status" value="1"/>
</dbReference>
<evidence type="ECO:0000256" key="5">
    <source>
        <dbReference type="ARBA" id="ARBA00022694"/>
    </source>
</evidence>
<dbReference type="EMBL" id="JALJOQ010000061">
    <property type="protein sequence ID" value="KAK9803237.1"/>
    <property type="molecule type" value="Genomic_DNA"/>
</dbReference>
<gene>
    <name evidence="9" type="ORF">WJX73_008212</name>
</gene>
<comment type="caution">
    <text evidence="9">The sequence shown here is derived from an EMBL/GenBank/DDBJ whole genome shotgun (WGS) entry which is preliminary data.</text>
</comment>
<dbReference type="Gene3D" id="3.30.1960.10">
    <property type="entry name" value="tRNA wybutosine-synthesizing-like"/>
    <property type="match status" value="1"/>
</dbReference>
<comment type="catalytic activity">
    <reaction evidence="7">
        <text>4-demethylwyosine(37) in tRNA(Phe) + S-adenosyl-L-methionine = 4-demethyl-7-[(3S)-3-amino-3-carboxypropyl]wyosine(37) in tRNA(Phe) + S-methyl-5'-thioadenosine + H(+)</text>
        <dbReference type="Rhea" id="RHEA:36355"/>
        <dbReference type="Rhea" id="RHEA-COMP:10164"/>
        <dbReference type="Rhea" id="RHEA-COMP:10378"/>
        <dbReference type="ChEBI" id="CHEBI:15378"/>
        <dbReference type="ChEBI" id="CHEBI:17509"/>
        <dbReference type="ChEBI" id="CHEBI:59789"/>
        <dbReference type="ChEBI" id="CHEBI:64315"/>
        <dbReference type="ChEBI" id="CHEBI:73550"/>
        <dbReference type="EC" id="2.5.1.114"/>
    </reaction>
</comment>
<dbReference type="Pfam" id="PF25133">
    <property type="entry name" value="TYW2_N_2"/>
    <property type="match status" value="1"/>
</dbReference>
<evidence type="ECO:0000313" key="10">
    <source>
        <dbReference type="Proteomes" id="UP001465755"/>
    </source>
</evidence>
<keyword evidence="3" id="KW-0808">Transferase</keyword>
<dbReference type="InterPro" id="IPR056744">
    <property type="entry name" value="TRM5/TYW2-like_N"/>
</dbReference>
<comment type="catalytic activity">
    <reaction evidence="6">
        <text>4-demethyl-7-[(3S)-3-amino-3-carboxypropyl]wyosine(37) in tRNA(Phe) + S-adenosyl-L-methionine = 7-[(3S)-3-amino-3-carboxypropyl]wyosine(37) in tRNA(Phe) + S-adenosyl-L-homocysteine + H(+)</text>
        <dbReference type="Rhea" id="RHEA:36635"/>
        <dbReference type="Rhea" id="RHEA-COMP:10378"/>
        <dbReference type="Rhea" id="RHEA-COMP:10379"/>
        <dbReference type="ChEBI" id="CHEBI:15378"/>
        <dbReference type="ChEBI" id="CHEBI:57856"/>
        <dbReference type="ChEBI" id="CHEBI:59789"/>
        <dbReference type="ChEBI" id="CHEBI:73543"/>
        <dbReference type="ChEBI" id="CHEBI:73550"/>
        <dbReference type="EC" id="2.1.1.282"/>
    </reaction>
</comment>
<dbReference type="GO" id="GO:0030488">
    <property type="term" value="P:tRNA methylation"/>
    <property type="evidence" value="ECO:0007669"/>
    <property type="project" value="TreeGrafter"/>
</dbReference>
<dbReference type="Gene3D" id="3.40.50.150">
    <property type="entry name" value="Vaccinia Virus protein VP39"/>
    <property type="match status" value="1"/>
</dbReference>
<dbReference type="SUPFAM" id="SSF53335">
    <property type="entry name" value="S-adenosyl-L-methionine-dependent methyltransferases"/>
    <property type="match status" value="1"/>
</dbReference>
<proteinExistence type="predicted"/>
<dbReference type="GO" id="GO:0005737">
    <property type="term" value="C:cytoplasm"/>
    <property type="evidence" value="ECO:0007669"/>
    <property type="project" value="TreeGrafter"/>
</dbReference>
<keyword evidence="4" id="KW-0949">S-adenosyl-L-methionine</keyword>
<dbReference type="PROSITE" id="PS51684">
    <property type="entry name" value="SAM_MT_TRM5_TYW2"/>
    <property type="match status" value="1"/>
</dbReference>
<dbReference type="Pfam" id="PF24681">
    <property type="entry name" value="Kelch_KLHDC2_KLHL20_DRC7"/>
    <property type="match status" value="1"/>
</dbReference>
<keyword evidence="10" id="KW-1185">Reference proteome</keyword>
<dbReference type="FunFam" id="3.40.50.150:FF:000131">
    <property type="entry name" value="tRNA wybutosine-synthesizing protein 2/3/4"/>
    <property type="match status" value="1"/>
</dbReference>
<dbReference type="Gene3D" id="2.120.10.80">
    <property type="entry name" value="Kelch-type beta propeller"/>
    <property type="match status" value="1"/>
</dbReference>
<dbReference type="InterPro" id="IPR056743">
    <property type="entry name" value="TRM5-TYW2-like_MTfase"/>
</dbReference>
<dbReference type="GO" id="GO:0008175">
    <property type="term" value="F:tRNA methyltransferase activity"/>
    <property type="evidence" value="ECO:0007669"/>
    <property type="project" value="TreeGrafter"/>
</dbReference>